<organism evidence="2">
    <name type="scientific">Bradyrhizobium sp. LLZ17</name>
    <dbReference type="NCBI Taxonomy" id="3239388"/>
    <lineage>
        <taxon>Bacteria</taxon>
        <taxon>Pseudomonadati</taxon>
        <taxon>Pseudomonadota</taxon>
        <taxon>Alphaproteobacteria</taxon>
        <taxon>Hyphomicrobiales</taxon>
        <taxon>Nitrobacteraceae</taxon>
        <taxon>Bradyrhizobium</taxon>
    </lineage>
</organism>
<sequence>MLDFSAVRAYLEAGYFLAGILVTFGLFLAYRQLSLLRLDINLRNERAAKEKAITACERYLKSYVRKAGALYDARKNSNLPEYDGLIGNFTRASIPTIFLASATQKLLLETALPALNELESIAASFRTGVADEWTGFEIIGRTFCSTVEHHYDLIACCREKQPHSYWSGIVGLYGIWSPRLTKAEMKFERDHLDQRISSLKDSGITPVGVNRV</sequence>
<name>A0AB39XDA4_9BRAD</name>
<evidence type="ECO:0000256" key="1">
    <source>
        <dbReference type="SAM" id="Phobius"/>
    </source>
</evidence>
<reference evidence="2" key="1">
    <citation type="submission" date="2024-08" db="EMBL/GenBank/DDBJ databases">
        <authorList>
            <person name="Chaddad Z."/>
            <person name="Lamrabet M."/>
            <person name="Bouhnik O."/>
            <person name="Alami S."/>
            <person name="Wipf D."/>
            <person name="Courty P.E."/>
            <person name="Missbah El Idrissi M."/>
        </authorList>
    </citation>
    <scope>NUCLEOTIDE SEQUENCE</scope>
    <source>
        <strain evidence="2">LLZ17</strain>
    </source>
</reference>
<keyword evidence="1" id="KW-0812">Transmembrane</keyword>
<keyword evidence="1" id="KW-1133">Transmembrane helix</keyword>
<gene>
    <name evidence="2" type="ORF">AB8Z38_19930</name>
</gene>
<protein>
    <submittedName>
        <fullName evidence="2">Uncharacterized protein</fullName>
    </submittedName>
</protein>
<dbReference type="AlphaFoldDB" id="A0AB39XDA4"/>
<accession>A0AB39XDA4</accession>
<feature type="transmembrane region" description="Helical" evidence="1">
    <location>
        <begin position="13"/>
        <end position="30"/>
    </location>
</feature>
<keyword evidence="1" id="KW-0472">Membrane</keyword>
<evidence type="ECO:0000313" key="2">
    <source>
        <dbReference type="EMBL" id="XDV55106.1"/>
    </source>
</evidence>
<dbReference type="EMBL" id="CP165734">
    <property type="protein sequence ID" value="XDV55106.1"/>
    <property type="molecule type" value="Genomic_DNA"/>
</dbReference>
<dbReference type="RefSeq" id="WP_369719564.1">
    <property type="nucleotide sequence ID" value="NZ_CP165734.1"/>
</dbReference>
<proteinExistence type="predicted"/>